<feature type="domain" description="Gamma tubulin complex component C-terminal" evidence="7">
    <location>
        <begin position="696"/>
        <end position="927"/>
    </location>
</feature>
<gene>
    <name evidence="8" type="ORF">RUM44_009140</name>
</gene>
<evidence type="ECO:0000256" key="2">
    <source>
        <dbReference type="ARBA" id="ARBA00022490"/>
    </source>
</evidence>
<dbReference type="EMBL" id="JAWJWF010000045">
    <property type="protein sequence ID" value="KAK6626664.1"/>
    <property type="molecule type" value="Genomic_DNA"/>
</dbReference>
<evidence type="ECO:0000256" key="5">
    <source>
        <dbReference type="RuleBase" id="RU363050"/>
    </source>
</evidence>
<evidence type="ECO:0000313" key="9">
    <source>
        <dbReference type="Proteomes" id="UP001359485"/>
    </source>
</evidence>
<reference evidence="8 9" key="1">
    <citation type="submission" date="2023-09" db="EMBL/GenBank/DDBJ databases">
        <title>Genomes of two closely related lineages of the louse Polyplax serrata with different host specificities.</title>
        <authorList>
            <person name="Martinu J."/>
            <person name="Tarabai H."/>
            <person name="Stefka J."/>
            <person name="Hypsa V."/>
        </authorList>
    </citation>
    <scope>NUCLEOTIDE SEQUENCE [LARGE SCALE GENOMIC DNA]</scope>
    <source>
        <strain evidence="8">98ZLc_SE</strain>
    </source>
</reference>
<feature type="compositionally biased region" description="Basic and acidic residues" evidence="6">
    <location>
        <begin position="576"/>
        <end position="596"/>
    </location>
</feature>
<accession>A0ABR1ARV4</accession>
<dbReference type="Gene3D" id="1.20.120.1900">
    <property type="entry name" value="Gamma-tubulin complex, C-terminal domain"/>
    <property type="match status" value="1"/>
</dbReference>
<keyword evidence="4 5" id="KW-0206">Cytoskeleton</keyword>
<keyword evidence="9" id="KW-1185">Reference proteome</keyword>
<name>A0ABR1ARV4_POLSC</name>
<evidence type="ECO:0000256" key="3">
    <source>
        <dbReference type="ARBA" id="ARBA00022701"/>
    </source>
</evidence>
<dbReference type="CDD" id="cd22572">
    <property type="entry name" value="GCP5_NTD"/>
    <property type="match status" value="1"/>
</dbReference>
<organism evidence="8 9">
    <name type="scientific">Polyplax serrata</name>
    <name type="common">Common mouse louse</name>
    <dbReference type="NCBI Taxonomy" id="468196"/>
    <lineage>
        <taxon>Eukaryota</taxon>
        <taxon>Metazoa</taxon>
        <taxon>Ecdysozoa</taxon>
        <taxon>Arthropoda</taxon>
        <taxon>Hexapoda</taxon>
        <taxon>Insecta</taxon>
        <taxon>Pterygota</taxon>
        <taxon>Neoptera</taxon>
        <taxon>Paraneoptera</taxon>
        <taxon>Psocodea</taxon>
        <taxon>Troctomorpha</taxon>
        <taxon>Phthiraptera</taxon>
        <taxon>Anoplura</taxon>
        <taxon>Polyplacidae</taxon>
        <taxon>Polyplax</taxon>
    </lineage>
</organism>
<evidence type="ECO:0000313" key="8">
    <source>
        <dbReference type="EMBL" id="KAK6626664.1"/>
    </source>
</evidence>
<keyword evidence="3 5" id="KW-0493">Microtubule</keyword>
<comment type="caution">
    <text evidence="8">The sequence shown here is derived from an EMBL/GenBank/DDBJ whole genome shotgun (WGS) entry which is preliminary data.</text>
</comment>
<protein>
    <recommendedName>
        <fullName evidence="5">Gamma-tubulin complex component</fullName>
    </recommendedName>
</protein>
<evidence type="ECO:0000256" key="6">
    <source>
        <dbReference type="SAM" id="MobiDB-lite"/>
    </source>
</evidence>
<keyword evidence="2 5" id="KW-0963">Cytoplasm</keyword>
<proteinExistence type="inferred from homology"/>
<dbReference type="Proteomes" id="UP001359485">
    <property type="component" value="Unassembled WGS sequence"/>
</dbReference>
<comment type="similarity">
    <text evidence="1 5">Belongs to the TUBGCP family.</text>
</comment>
<dbReference type="InterPro" id="IPR007259">
    <property type="entry name" value="GCP"/>
</dbReference>
<dbReference type="InterPro" id="IPR059169">
    <property type="entry name" value="GCP5_N_ext"/>
</dbReference>
<feature type="region of interest" description="Disordered" evidence="6">
    <location>
        <begin position="574"/>
        <end position="597"/>
    </location>
</feature>
<dbReference type="Pfam" id="PF04130">
    <property type="entry name" value="GCP_C_terminal"/>
    <property type="match status" value="1"/>
</dbReference>
<comment type="subcellular location">
    <subcellularLocation>
        <location evidence="5">Cytoplasm</location>
        <location evidence="5">Cytoskeleton</location>
        <location evidence="5">Microtubule organizing center</location>
    </subcellularLocation>
</comment>
<evidence type="ECO:0000259" key="7">
    <source>
        <dbReference type="Pfam" id="PF04130"/>
    </source>
</evidence>
<dbReference type="InterPro" id="IPR040457">
    <property type="entry name" value="GCP_C"/>
</dbReference>
<dbReference type="PANTHER" id="PTHR19302:SF33">
    <property type="entry name" value="GAMMA-TUBULIN COMPLEX COMPONENT 5"/>
    <property type="match status" value="1"/>
</dbReference>
<evidence type="ECO:0000256" key="1">
    <source>
        <dbReference type="ARBA" id="ARBA00010337"/>
    </source>
</evidence>
<feature type="region of interest" description="Disordered" evidence="6">
    <location>
        <begin position="148"/>
        <end position="186"/>
    </location>
</feature>
<evidence type="ECO:0000256" key="4">
    <source>
        <dbReference type="ARBA" id="ARBA00023212"/>
    </source>
</evidence>
<sequence>MSLPPQDVLDGIDELIAEITGLQESDENFEICQRYCLSHVIHHTYPFVNRTTIKNLFNSYVSRFYGHGYFKVSEALQQQVKNFLSNTSLFDKNPQYDIEWCLLSLVSALSTNLTSVKDVPELLPTDDEETEAEEIDWLEYLTSDLPIPEYSEDSNNESDTLSTENGEEKEEGAPSNDTANKNNKDENTIYGEHNVKLCDTTNQNNYQSCEILNEEQQRTTSKDEIESHLRIKRLNDLLQDRKSIGDIEHDYRTRGNICEKFDQLLSSVGFVKKSQVVSELELMEYILYQFQTGEKILSRKGLVHPALISVTHKTLGNYLDSLQPYFQIIRCFKDFDTEIMTVKYPDLNLDHDSAQSPQQTKRQNIPNVLYVYSVMLRRALKPFFDEILTISDNFLYNAIMSATTVKMSFLYLNLFLHCFQVYLDTIDSWISLLNLNDPADEFIVAKSQKPANCSSFCTELQIRPYKKEMEMAEIKDVPILDFIAEEMAHLGQSMEVLRRLGRHVTDNSPTSSYQMLVRSINQKINSFVKLESLPAQTKLREKKRSIFTMSNMTVMLSRDTGMGDSSIIGGLMEELEDKKKSDESKSARGEENEKEGNQCNDHCLELMHSTIQNSFFKQAFEDVGIEYQRKRLEALKASESHEGDLELEVIKQPSEQKFAVYPYQKIILESCRQIIGKRVSSACELVKDIVIAECDLKGHLSIIRSVMLFNDSYLIQPFILTFFSQPVVWGSSYSLTVHLKECLENRYKEFLPLLSVSVTKDFSAVQKNVLQAIDAMTINYEASLFIVIVQWPLTLIFTPDAMMKYNKVFRLAMKLKWAHWNLSNLHFQKESSDTTPLLRSTHHRLQLLRFWFLSTLGLINNYFVAQMNSTDLNLDMCGDLRLFIKEHSQFVDNIYGICRLGDKSPDVWSVIFRTLIPLCIDLEKHWREGSVVPDTKLMSMETVFANCQVQIARMLSSQERK</sequence>
<dbReference type="PANTHER" id="PTHR19302">
    <property type="entry name" value="GAMMA TUBULIN COMPLEX PROTEIN"/>
    <property type="match status" value="1"/>
</dbReference>
<dbReference type="InterPro" id="IPR042241">
    <property type="entry name" value="GCP_C_sf"/>
</dbReference>